<protein>
    <submittedName>
        <fullName evidence="3">Myosin-15</fullName>
    </submittedName>
</protein>
<dbReference type="Gene3D" id="1.20.5.340">
    <property type="match status" value="1"/>
</dbReference>
<evidence type="ECO:0000259" key="2">
    <source>
        <dbReference type="Pfam" id="PF00063"/>
    </source>
</evidence>
<sequence length="219" mass="24896">MLLLSANPCDFHICLCGVVAVESLDNAEERLAAEKRETLANVEGQCESLIKSEIQLEARVKELSKCVEEEEEINSELTAREQKLEDECLELKKEINDLETMLAKSQKKHAMEHKVLLGDQNVQVNPILEALGNAKILRNDNSSNFEELEMSQRNSKVENEKGLGALFQKMIKELQMNAEKFCSLNEVHFNETNTKLEELTRLSNTLKAQKTKLQHENAK</sequence>
<dbReference type="Pfam" id="PF00063">
    <property type="entry name" value="Myosin_head"/>
    <property type="match status" value="1"/>
</dbReference>
<keyword evidence="1" id="KW-0175">Coiled coil</keyword>
<dbReference type="GO" id="GO:0016459">
    <property type="term" value="C:myosin complex"/>
    <property type="evidence" value="ECO:0007669"/>
    <property type="project" value="InterPro"/>
</dbReference>
<reference evidence="3 4" key="1">
    <citation type="submission" date="2013-11" db="EMBL/GenBank/DDBJ databases">
        <title>The Damaraland mole rat (Fukomys damarensis) genome and evolution of African mole rats.</title>
        <authorList>
            <person name="Gladyshev V.N."/>
            <person name="Fang X."/>
        </authorList>
    </citation>
    <scope>NUCLEOTIDE SEQUENCE [LARGE SCALE GENOMIC DNA]</scope>
    <source>
        <tissue evidence="3">Liver</tissue>
    </source>
</reference>
<dbReference type="GO" id="GO:0005524">
    <property type="term" value="F:ATP binding"/>
    <property type="evidence" value="ECO:0007669"/>
    <property type="project" value="InterPro"/>
</dbReference>
<dbReference type="EMBL" id="KN122382">
    <property type="protein sequence ID" value="KFO30783.1"/>
    <property type="molecule type" value="Genomic_DNA"/>
</dbReference>
<name>A0A091DJY5_FUKDA</name>
<feature type="coiled-coil region" evidence="1">
    <location>
        <begin position="189"/>
        <end position="219"/>
    </location>
</feature>
<evidence type="ECO:0000313" key="3">
    <source>
        <dbReference type="EMBL" id="KFO30783.1"/>
    </source>
</evidence>
<organism evidence="3 4">
    <name type="scientific">Fukomys damarensis</name>
    <name type="common">Damaraland mole rat</name>
    <name type="synonym">Cryptomys damarensis</name>
    <dbReference type="NCBI Taxonomy" id="885580"/>
    <lineage>
        <taxon>Eukaryota</taxon>
        <taxon>Metazoa</taxon>
        <taxon>Chordata</taxon>
        <taxon>Craniata</taxon>
        <taxon>Vertebrata</taxon>
        <taxon>Euteleostomi</taxon>
        <taxon>Mammalia</taxon>
        <taxon>Eutheria</taxon>
        <taxon>Euarchontoglires</taxon>
        <taxon>Glires</taxon>
        <taxon>Rodentia</taxon>
        <taxon>Hystricomorpha</taxon>
        <taxon>Bathyergidae</taxon>
        <taxon>Fukomys</taxon>
    </lineage>
</organism>
<dbReference type="Proteomes" id="UP000028990">
    <property type="component" value="Unassembled WGS sequence"/>
</dbReference>
<evidence type="ECO:0000313" key="4">
    <source>
        <dbReference type="Proteomes" id="UP000028990"/>
    </source>
</evidence>
<dbReference type="SUPFAM" id="SSF90257">
    <property type="entry name" value="Myosin rod fragments"/>
    <property type="match status" value="1"/>
</dbReference>
<dbReference type="InterPro" id="IPR001609">
    <property type="entry name" value="Myosin_head_motor_dom-like"/>
</dbReference>
<dbReference type="InterPro" id="IPR027417">
    <property type="entry name" value="P-loop_NTPase"/>
</dbReference>
<feature type="domain" description="Myosin motor" evidence="2">
    <location>
        <begin position="102"/>
        <end position="145"/>
    </location>
</feature>
<proteinExistence type="predicted"/>
<dbReference type="GO" id="GO:0003774">
    <property type="term" value="F:cytoskeletal motor activity"/>
    <property type="evidence" value="ECO:0007669"/>
    <property type="project" value="InterPro"/>
</dbReference>
<accession>A0A091DJY5</accession>
<gene>
    <name evidence="3" type="ORF">H920_07886</name>
</gene>
<keyword evidence="4" id="KW-1185">Reference proteome</keyword>
<dbReference type="SUPFAM" id="SSF52540">
    <property type="entry name" value="P-loop containing nucleoside triphosphate hydrolases"/>
    <property type="match status" value="1"/>
</dbReference>
<evidence type="ECO:0000256" key="1">
    <source>
        <dbReference type="SAM" id="Coils"/>
    </source>
</evidence>
<feature type="coiled-coil region" evidence="1">
    <location>
        <begin position="60"/>
        <end position="108"/>
    </location>
</feature>
<dbReference type="AlphaFoldDB" id="A0A091DJY5"/>